<dbReference type="AlphaFoldDB" id="A0A8J2K8G5"/>
<keyword evidence="2" id="KW-1185">Reference proteome</keyword>
<organism evidence="1 2">
    <name type="scientific">Allacma fusca</name>
    <dbReference type="NCBI Taxonomy" id="39272"/>
    <lineage>
        <taxon>Eukaryota</taxon>
        <taxon>Metazoa</taxon>
        <taxon>Ecdysozoa</taxon>
        <taxon>Arthropoda</taxon>
        <taxon>Hexapoda</taxon>
        <taxon>Collembola</taxon>
        <taxon>Symphypleona</taxon>
        <taxon>Sminthuridae</taxon>
        <taxon>Allacma</taxon>
    </lineage>
</organism>
<protein>
    <submittedName>
        <fullName evidence="1">Uncharacterized protein</fullName>
    </submittedName>
</protein>
<accession>A0A8J2K8G5</accession>
<proteinExistence type="predicted"/>
<comment type="caution">
    <text evidence="1">The sequence shown here is derived from an EMBL/GenBank/DDBJ whole genome shotgun (WGS) entry which is preliminary data.</text>
</comment>
<feature type="non-terminal residue" evidence="1">
    <location>
        <position position="1"/>
    </location>
</feature>
<evidence type="ECO:0000313" key="2">
    <source>
        <dbReference type="Proteomes" id="UP000708208"/>
    </source>
</evidence>
<gene>
    <name evidence="1" type="ORF">AFUS01_LOCUS20144</name>
</gene>
<sequence>WIGISPTTLENATYNSPCAKTPKA</sequence>
<dbReference type="Proteomes" id="UP000708208">
    <property type="component" value="Unassembled WGS sequence"/>
</dbReference>
<name>A0A8J2K8G5_9HEXA</name>
<reference evidence="1" key="1">
    <citation type="submission" date="2021-06" db="EMBL/GenBank/DDBJ databases">
        <authorList>
            <person name="Hodson N. C."/>
            <person name="Mongue J. A."/>
            <person name="Jaron S. K."/>
        </authorList>
    </citation>
    <scope>NUCLEOTIDE SEQUENCE</scope>
</reference>
<dbReference type="EMBL" id="CAJVCH010215185">
    <property type="protein sequence ID" value="CAG7731563.1"/>
    <property type="molecule type" value="Genomic_DNA"/>
</dbReference>
<evidence type="ECO:0000313" key="1">
    <source>
        <dbReference type="EMBL" id="CAG7731563.1"/>
    </source>
</evidence>